<dbReference type="Proteomes" id="UP000324222">
    <property type="component" value="Unassembled WGS sequence"/>
</dbReference>
<comment type="caution">
    <text evidence="1">The sequence shown here is derived from an EMBL/GenBank/DDBJ whole genome shotgun (WGS) entry which is preliminary data.</text>
</comment>
<dbReference type="EMBL" id="VSRR010034974">
    <property type="protein sequence ID" value="MPC72571.1"/>
    <property type="molecule type" value="Genomic_DNA"/>
</dbReference>
<dbReference type="AlphaFoldDB" id="A0A5B7HIC0"/>
<name>A0A5B7HIC0_PORTR</name>
<proteinExistence type="predicted"/>
<reference evidence="1 2" key="1">
    <citation type="submission" date="2019-05" db="EMBL/GenBank/DDBJ databases">
        <title>Another draft genome of Portunus trituberculatus and its Hox gene families provides insights of decapod evolution.</title>
        <authorList>
            <person name="Jeong J.-H."/>
            <person name="Song I."/>
            <person name="Kim S."/>
            <person name="Choi T."/>
            <person name="Kim D."/>
            <person name="Ryu S."/>
            <person name="Kim W."/>
        </authorList>
    </citation>
    <scope>NUCLEOTIDE SEQUENCE [LARGE SCALE GENOMIC DNA]</scope>
    <source>
        <tissue evidence="1">Muscle</tissue>
    </source>
</reference>
<gene>
    <name evidence="1" type="ORF">E2C01_066883</name>
</gene>
<dbReference type="OrthoDB" id="5556307at2759"/>
<keyword evidence="2" id="KW-1185">Reference proteome</keyword>
<organism evidence="1 2">
    <name type="scientific">Portunus trituberculatus</name>
    <name type="common">Swimming crab</name>
    <name type="synonym">Neptunus trituberculatus</name>
    <dbReference type="NCBI Taxonomy" id="210409"/>
    <lineage>
        <taxon>Eukaryota</taxon>
        <taxon>Metazoa</taxon>
        <taxon>Ecdysozoa</taxon>
        <taxon>Arthropoda</taxon>
        <taxon>Crustacea</taxon>
        <taxon>Multicrustacea</taxon>
        <taxon>Malacostraca</taxon>
        <taxon>Eumalacostraca</taxon>
        <taxon>Eucarida</taxon>
        <taxon>Decapoda</taxon>
        <taxon>Pleocyemata</taxon>
        <taxon>Brachyura</taxon>
        <taxon>Eubrachyura</taxon>
        <taxon>Portunoidea</taxon>
        <taxon>Portunidae</taxon>
        <taxon>Portuninae</taxon>
        <taxon>Portunus</taxon>
    </lineage>
</organism>
<accession>A0A5B7HIC0</accession>
<sequence length="125" mass="13449">MTIKEHQIIITREPCPAVLLSVNKNLPEVLLVQKFTEHKKKSCSSITSSVSCSSPVTVRNGHASSINGTSHDDLDVTGSPLKCPFVQTKTDSSDSPFTIVLDHCGNKNKGKINLTYTPIPSTSLG</sequence>
<evidence type="ECO:0000313" key="1">
    <source>
        <dbReference type="EMBL" id="MPC72571.1"/>
    </source>
</evidence>
<evidence type="ECO:0000313" key="2">
    <source>
        <dbReference type="Proteomes" id="UP000324222"/>
    </source>
</evidence>
<protein>
    <submittedName>
        <fullName evidence="1">Uncharacterized protein</fullName>
    </submittedName>
</protein>